<dbReference type="Gene3D" id="2.40.170.20">
    <property type="entry name" value="TonB-dependent receptor, beta-barrel domain"/>
    <property type="match status" value="1"/>
</dbReference>
<keyword evidence="8" id="KW-1133">Transmembrane helix</keyword>
<accession>A0AAW6FEM1</accession>
<dbReference type="Proteomes" id="UP001212263">
    <property type="component" value="Unassembled WGS sequence"/>
</dbReference>
<comment type="similarity">
    <text evidence="7">Belongs to the TonB-dependent receptor family.</text>
</comment>
<dbReference type="Pfam" id="PF13715">
    <property type="entry name" value="CarbopepD_reg_2"/>
    <property type="match status" value="1"/>
</dbReference>
<evidence type="ECO:0000259" key="9">
    <source>
        <dbReference type="SMART" id="SM00965"/>
    </source>
</evidence>
<keyword evidence="6 7" id="KW-0998">Cell outer membrane</keyword>
<protein>
    <submittedName>
        <fullName evidence="10">SusC/RagA family TonB-linked outer membrane protein</fullName>
    </submittedName>
</protein>
<keyword evidence="3 7" id="KW-1134">Transmembrane beta strand</keyword>
<name>A0AAW6FEM1_9BACT</name>
<evidence type="ECO:0000256" key="4">
    <source>
        <dbReference type="ARBA" id="ARBA00022692"/>
    </source>
</evidence>
<evidence type="ECO:0000256" key="2">
    <source>
        <dbReference type="ARBA" id="ARBA00022448"/>
    </source>
</evidence>
<dbReference type="InterPro" id="IPR037066">
    <property type="entry name" value="Plug_dom_sf"/>
</dbReference>
<evidence type="ECO:0000256" key="7">
    <source>
        <dbReference type="PROSITE-ProRule" id="PRU01360"/>
    </source>
</evidence>
<dbReference type="Gene3D" id="2.60.40.1120">
    <property type="entry name" value="Carboxypeptidase-like, regulatory domain"/>
    <property type="match status" value="1"/>
</dbReference>
<dbReference type="AlphaFoldDB" id="A0AAW6FEM1"/>
<reference evidence="10" key="1">
    <citation type="submission" date="2023-01" db="EMBL/GenBank/DDBJ databases">
        <title>Human gut microbiome strain richness.</title>
        <authorList>
            <person name="Chen-Liaw A."/>
        </authorList>
    </citation>
    <scope>NUCLEOTIDE SEQUENCE</scope>
    <source>
        <strain evidence="10">RTP21484st1_B7_RTP21484_190118</strain>
    </source>
</reference>
<keyword evidence="4 7" id="KW-0812">Transmembrane</keyword>
<gene>
    <name evidence="10" type="ORF">PN645_04810</name>
</gene>
<dbReference type="GO" id="GO:0009279">
    <property type="term" value="C:cell outer membrane"/>
    <property type="evidence" value="ECO:0007669"/>
    <property type="project" value="UniProtKB-SubCell"/>
</dbReference>
<evidence type="ECO:0000313" key="11">
    <source>
        <dbReference type="Proteomes" id="UP001212263"/>
    </source>
</evidence>
<evidence type="ECO:0000256" key="3">
    <source>
        <dbReference type="ARBA" id="ARBA00022452"/>
    </source>
</evidence>
<dbReference type="InterPro" id="IPR039426">
    <property type="entry name" value="TonB-dep_rcpt-like"/>
</dbReference>
<comment type="caution">
    <text evidence="10">The sequence shown here is derived from an EMBL/GenBank/DDBJ whole genome shotgun (WGS) entry which is preliminary data.</text>
</comment>
<dbReference type="EMBL" id="JAQMRD010000004">
    <property type="protein sequence ID" value="MDB9222328.1"/>
    <property type="molecule type" value="Genomic_DNA"/>
</dbReference>
<dbReference type="SUPFAM" id="SSF56935">
    <property type="entry name" value="Porins"/>
    <property type="match status" value="1"/>
</dbReference>
<keyword evidence="2 7" id="KW-0813">Transport</keyword>
<dbReference type="InterPro" id="IPR023996">
    <property type="entry name" value="TonB-dep_OMP_SusC/RagA"/>
</dbReference>
<dbReference type="SUPFAM" id="SSF49464">
    <property type="entry name" value="Carboxypeptidase regulatory domain-like"/>
    <property type="match status" value="1"/>
</dbReference>
<dbReference type="Gene3D" id="3.55.50.30">
    <property type="match status" value="1"/>
</dbReference>
<organism evidence="10 11">
    <name type="scientific">Odoribacter splanchnicus</name>
    <dbReference type="NCBI Taxonomy" id="28118"/>
    <lineage>
        <taxon>Bacteria</taxon>
        <taxon>Pseudomonadati</taxon>
        <taxon>Bacteroidota</taxon>
        <taxon>Bacteroidia</taxon>
        <taxon>Bacteroidales</taxon>
        <taxon>Odoribacteraceae</taxon>
        <taxon>Odoribacter</taxon>
    </lineage>
</organism>
<evidence type="ECO:0000256" key="8">
    <source>
        <dbReference type="SAM" id="Phobius"/>
    </source>
</evidence>
<dbReference type="Pfam" id="PF07715">
    <property type="entry name" value="Plug"/>
    <property type="match status" value="1"/>
</dbReference>
<feature type="domain" description="Secretin/TonB short N-terminal" evidence="9">
    <location>
        <begin position="65"/>
        <end position="116"/>
    </location>
</feature>
<comment type="subcellular location">
    <subcellularLocation>
        <location evidence="1 7">Cell outer membrane</location>
        <topology evidence="1 7">Multi-pass membrane protein</topology>
    </subcellularLocation>
</comment>
<evidence type="ECO:0000256" key="1">
    <source>
        <dbReference type="ARBA" id="ARBA00004571"/>
    </source>
</evidence>
<feature type="transmembrane region" description="Helical" evidence="8">
    <location>
        <begin position="20"/>
        <end position="39"/>
    </location>
</feature>
<dbReference type="InterPro" id="IPR008969">
    <property type="entry name" value="CarboxyPept-like_regulatory"/>
</dbReference>
<keyword evidence="5 7" id="KW-0472">Membrane</keyword>
<dbReference type="Pfam" id="PF07660">
    <property type="entry name" value="STN"/>
    <property type="match status" value="1"/>
</dbReference>
<evidence type="ECO:0000256" key="6">
    <source>
        <dbReference type="ARBA" id="ARBA00023237"/>
    </source>
</evidence>
<dbReference type="SMART" id="SM00965">
    <property type="entry name" value="STN"/>
    <property type="match status" value="1"/>
</dbReference>
<evidence type="ECO:0000313" key="10">
    <source>
        <dbReference type="EMBL" id="MDB9222328.1"/>
    </source>
</evidence>
<sequence>MKKKQEEKGKSEQLFRWGSFLLRMVVCVVCLGVSGVLSAQQSVSFRLEKVNLKQALQVLKEKTGVNFVYNTKDVDDRTIVSANVDNRSVEEALKLLLDQTSYVYERVKDYFLIKKGNKAVAPDLRTVRGIVRDENGQPLPGVNVRIEGTYVGRSTDEKGEFIMSGLKEGVVLVFSFIGYKDVTVQVGQRDVLEIALEPMNTEMEEVVVTGMFNRRAESFTGSATTVRGEDLRRVGNQNLLTSLKNIDPSFVITDNLEFGSDPNKLPEIHLRGKTSIPSLWGDYEGNPNQPLFILDGFETTMEKVYDLNMNLVASVTLLKDAAAKAIYGAKAANGVVVIETVRPQEGRLRVSYTGSADITVPDLTSYNLCNASEKLQAEVLAGKYTANNPAEQARLDAVYNELYNEVARGVDTYWLSQPLRTGVGQKHSLYIDGGDEAMRYSANFSYNRINGVMKGSDRSTLSGMVTLSYRYKTLLFRNNLSVDNNKAYNSPYGSFSTFSEMNPYFRIYDEKGALIKDYGNNVYNPLYNATIGTKDYSSYTTVTENFYGEWSALKNLKLTARVGITLKNDDSDVFKPASHTDYASIQTWDSNYANRGEYRKTSGKSVNLAVDAGVNYTLEKGVHMLFVNGTYSLTQTKSESYGTVAIGFPSDKLDFITAGNSYSTSSKPTGSESTVNTVGFTAALNYSYDNRYLADASWRANGSSQFGANQRFGYFWSAGLGWNVHNEAFMQNQEVVNLLKIRGSLGYTGSQNFGAYQAIPTYKYITDSNYKGEIGMILSGLANKDLQWQQQYDRNIGFDLTLFNRLSVRTDFYSNVTKDLLTDISVVPSTGFSTYKDNLGETINKGWQVGLNYRVYSQKDLYVNVSAGFLHNTNKVRKIADYLKAYNAAIDEQKDQITSSVSGASDELLKMQRDPSTRYEEGQSLSAIWAVRSLGIDPVTGQEIFLKRDGNTTTTWSAADQVVCGDTEPKLSGNFGLNAGWRGLTVSLAFTFKLGGQMYNSTLVNKIENVDINNKNVDVRALTERWNTPGIETRFKGIADNSTTKSTSQFVEDLNELVLSSVNVTYDLNQVIRKMPFENIRFTFNMSDIGRLSTMKQERGTAYPFARTFSVGLTADF</sequence>
<evidence type="ECO:0000256" key="5">
    <source>
        <dbReference type="ARBA" id="ARBA00023136"/>
    </source>
</evidence>
<dbReference type="Gene3D" id="2.170.130.10">
    <property type="entry name" value="TonB-dependent receptor, plug domain"/>
    <property type="match status" value="1"/>
</dbReference>
<dbReference type="InterPro" id="IPR012910">
    <property type="entry name" value="Plug_dom"/>
</dbReference>
<dbReference type="InterPro" id="IPR036942">
    <property type="entry name" value="Beta-barrel_TonB_sf"/>
</dbReference>
<dbReference type="NCBIfam" id="TIGR04056">
    <property type="entry name" value="OMP_RagA_SusC"/>
    <property type="match status" value="1"/>
</dbReference>
<dbReference type="InterPro" id="IPR011662">
    <property type="entry name" value="Secretin/TonB_short_N"/>
</dbReference>
<dbReference type="PROSITE" id="PS52016">
    <property type="entry name" value="TONB_DEPENDENT_REC_3"/>
    <property type="match status" value="1"/>
</dbReference>
<proteinExistence type="inferred from homology"/>
<dbReference type="RefSeq" id="WP_272054127.1">
    <property type="nucleotide sequence ID" value="NZ_JAQMRB010000005.1"/>
</dbReference>